<dbReference type="Proteomes" id="UP000070700">
    <property type="component" value="Unassembled WGS sequence"/>
</dbReference>
<dbReference type="GeneID" id="28824072"/>
<dbReference type="InParanoid" id="A0A194XLN0"/>
<proteinExistence type="predicted"/>
<sequence>MANTLPHEIKRLIFDHADLETAKALRLVSSSWAVVGLDILFLHTFVIKSYPTDLQRLINIGNNHNTAVQAAKIINTLEFRDKEYDPTMVRTIFCSRHVQVASFQKTDFVPNQFENASLDEIDTVIAQRDQDDSFMNEKGETFLIEAFRNVPRVETIKFTHPNPFEQPLLKKVWAEYDFQLYDHRPVPKCLQLSSILSALKHSGMRIKHFTHGRYNSNLFSPTTGLRLSQYLTELRSLNLSIFDLNNIHPDLEDQETGVGATIQNILLVNPALEELRMSFDCVERPHINSLPTISSSHLKTLALRSIAIRATDLLSFLSANAATLQRVSISHAEMIDSDSTWKDFLEQMRANSDFALEKFQLSGLVRSMSETWLLWPIYDAEWKEYENLDWAKVRGVEGTSHLTRALEGFVMRSGEWPRESLEISPELGLT</sequence>
<dbReference type="OrthoDB" id="5224238at2759"/>
<dbReference type="RefSeq" id="XP_018075396.1">
    <property type="nucleotide sequence ID" value="XM_018214346.1"/>
</dbReference>
<organism evidence="1 2">
    <name type="scientific">Mollisia scopiformis</name>
    <name type="common">Conifer needle endophyte fungus</name>
    <name type="synonym">Phialocephala scopiformis</name>
    <dbReference type="NCBI Taxonomy" id="149040"/>
    <lineage>
        <taxon>Eukaryota</taxon>
        <taxon>Fungi</taxon>
        <taxon>Dikarya</taxon>
        <taxon>Ascomycota</taxon>
        <taxon>Pezizomycotina</taxon>
        <taxon>Leotiomycetes</taxon>
        <taxon>Helotiales</taxon>
        <taxon>Mollisiaceae</taxon>
        <taxon>Mollisia</taxon>
    </lineage>
</organism>
<evidence type="ECO:0000313" key="2">
    <source>
        <dbReference type="Proteomes" id="UP000070700"/>
    </source>
</evidence>
<reference evidence="1 2" key="1">
    <citation type="submission" date="2015-10" db="EMBL/GenBank/DDBJ databases">
        <title>Full genome of DAOMC 229536 Phialocephala scopiformis, a fungal endophyte of spruce producing the potent anti-insectan compound rugulosin.</title>
        <authorList>
            <consortium name="DOE Joint Genome Institute"/>
            <person name="Walker A.K."/>
            <person name="Frasz S.L."/>
            <person name="Seifert K.A."/>
            <person name="Miller J.D."/>
            <person name="Mondo S.J."/>
            <person name="Labutti K."/>
            <person name="Lipzen A."/>
            <person name="Dockter R."/>
            <person name="Kennedy M."/>
            <person name="Grigoriev I.V."/>
            <person name="Spatafora J.W."/>
        </authorList>
    </citation>
    <scope>NUCLEOTIDE SEQUENCE [LARGE SCALE GENOMIC DNA]</scope>
    <source>
        <strain evidence="1 2">CBS 120377</strain>
    </source>
</reference>
<name>A0A194XLN0_MOLSC</name>
<keyword evidence="2" id="KW-1185">Reference proteome</keyword>
<accession>A0A194XLN0</accession>
<dbReference type="KEGG" id="psco:LY89DRAFT_681667"/>
<protein>
    <recommendedName>
        <fullName evidence="3">F-box domain-containing protein</fullName>
    </recommendedName>
</protein>
<evidence type="ECO:0008006" key="3">
    <source>
        <dbReference type="Google" id="ProtNLM"/>
    </source>
</evidence>
<gene>
    <name evidence="1" type="ORF">LY89DRAFT_681667</name>
</gene>
<evidence type="ECO:0000313" key="1">
    <source>
        <dbReference type="EMBL" id="KUJ21041.1"/>
    </source>
</evidence>
<dbReference type="EMBL" id="KQ947408">
    <property type="protein sequence ID" value="KUJ21041.1"/>
    <property type="molecule type" value="Genomic_DNA"/>
</dbReference>
<dbReference type="AlphaFoldDB" id="A0A194XLN0"/>